<evidence type="ECO:0000256" key="4">
    <source>
        <dbReference type="ARBA" id="ARBA00022989"/>
    </source>
</evidence>
<keyword evidence="4 7" id="KW-1133">Transmembrane helix</keyword>
<name>A0A3N6NFP4_NATCH</name>
<dbReference type="Proteomes" id="UP000282323">
    <property type="component" value="Unassembled WGS sequence"/>
</dbReference>
<evidence type="ECO:0000256" key="6">
    <source>
        <dbReference type="SAM" id="MobiDB-lite"/>
    </source>
</evidence>
<feature type="transmembrane region" description="Helical" evidence="7">
    <location>
        <begin position="67"/>
        <end position="89"/>
    </location>
</feature>
<feature type="transmembrane region" description="Helical" evidence="7">
    <location>
        <begin position="264"/>
        <end position="283"/>
    </location>
</feature>
<dbReference type="OrthoDB" id="137390at2157"/>
<evidence type="ECO:0000256" key="1">
    <source>
        <dbReference type="ARBA" id="ARBA00004141"/>
    </source>
</evidence>
<evidence type="ECO:0000256" key="7">
    <source>
        <dbReference type="SAM" id="Phobius"/>
    </source>
</evidence>
<dbReference type="PANTHER" id="PTHR21716">
    <property type="entry name" value="TRANSMEMBRANE PROTEIN"/>
    <property type="match status" value="1"/>
</dbReference>
<proteinExistence type="inferred from homology"/>
<reference evidence="8 9" key="1">
    <citation type="submission" date="2018-10" db="EMBL/GenBank/DDBJ databases">
        <title>Natrarchaeobius chitinivorans gen. nov., sp. nov., and Natrarchaeobius haloalkaliphilus sp. nov., alkaliphilic, chitin-utilizing haloarchaea from hypersaline alkaline lakes.</title>
        <authorList>
            <person name="Sorokin D.Y."/>
            <person name="Elcheninov A.G."/>
            <person name="Kostrikina N.A."/>
            <person name="Bale N.J."/>
            <person name="Sinninghe Damste J.S."/>
            <person name="Khijniak T.V."/>
            <person name="Kublanov I.V."/>
            <person name="Toshchakov S.V."/>
        </authorList>
    </citation>
    <scope>NUCLEOTIDE SEQUENCE [LARGE SCALE GENOMIC DNA]</scope>
    <source>
        <strain evidence="8 9">AArcht4T</strain>
    </source>
</reference>
<organism evidence="8 9">
    <name type="scientific">Natrarchaeobius chitinivorans</name>
    <dbReference type="NCBI Taxonomy" id="1679083"/>
    <lineage>
        <taxon>Archaea</taxon>
        <taxon>Methanobacteriati</taxon>
        <taxon>Methanobacteriota</taxon>
        <taxon>Stenosarchaea group</taxon>
        <taxon>Halobacteria</taxon>
        <taxon>Halobacteriales</taxon>
        <taxon>Natrialbaceae</taxon>
        <taxon>Natrarchaeobius</taxon>
    </lineage>
</organism>
<feature type="transmembrane region" description="Helical" evidence="7">
    <location>
        <begin position="6"/>
        <end position="23"/>
    </location>
</feature>
<feature type="transmembrane region" description="Helical" evidence="7">
    <location>
        <begin position="146"/>
        <end position="166"/>
    </location>
</feature>
<comment type="caution">
    <text evidence="8">The sequence shown here is derived from an EMBL/GenBank/DDBJ whole genome shotgun (WGS) entry which is preliminary data.</text>
</comment>
<comment type="subcellular location">
    <subcellularLocation>
        <location evidence="1">Membrane</location>
        <topology evidence="1">Multi-pass membrane protein</topology>
    </subcellularLocation>
</comment>
<feature type="compositionally biased region" description="Polar residues" evidence="6">
    <location>
        <begin position="359"/>
        <end position="374"/>
    </location>
</feature>
<dbReference type="AlphaFoldDB" id="A0A3N6NFP4"/>
<evidence type="ECO:0000256" key="3">
    <source>
        <dbReference type="ARBA" id="ARBA00022692"/>
    </source>
</evidence>
<sequence>MDREKLFLYVLLAIVTFSVFVIVRPFLEYVLLALLLAYVLFPLHLQLRESVQRRLPSTRVAEIVSAVTLILASFVVLIIPILYILTAFLEDLRLISRGETDLQTALIERKLAEIAGVDVDIQETAGQLTEFLFSVFFHDVSHLIELSLHVSLGVALVLFLVFYLLLDGPALVAWLTDASPLSPGVSATLVDQIDRTTWGAVVGHAFAAVVQALVAGLGLYLAGISNVVFWTIVMMVLAFLPLIGVFVIWAPAASYLFLIDETGSAIFLTLYGITVVSFIDYYVRPIVIDKRARLNPAVILVGVFGGVYTLGFVGLFVGPILIGIVVAILETFRQEYRSSAQPELDTSGDSPGVDDGTATPRSSEVSRTTRASRK</sequence>
<comment type="similarity">
    <text evidence="2">Belongs to the autoinducer-2 exporter (AI-2E) (TC 2.A.86) family.</text>
</comment>
<evidence type="ECO:0000256" key="5">
    <source>
        <dbReference type="ARBA" id="ARBA00023136"/>
    </source>
</evidence>
<feature type="region of interest" description="Disordered" evidence="6">
    <location>
        <begin position="339"/>
        <end position="374"/>
    </location>
</feature>
<dbReference type="EMBL" id="REGA01000001">
    <property type="protein sequence ID" value="RQG97802.1"/>
    <property type="molecule type" value="Genomic_DNA"/>
</dbReference>
<dbReference type="RefSeq" id="WP_124193781.1">
    <property type="nucleotide sequence ID" value="NZ_REGA01000001.1"/>
</dbReference>
<feature type="transmembrane region" description="Helical" evidence="7">
    <location>
        <begin position="198"/>
        <end position="220"/>
    </location>
</feature>
<evidence type="ECO:0000313" key="9">
    <source>
        <dbReference type="Proteomes" id="UP000282323"/>
    </source>
</evidence>
<keyword evidence="5 7" id="KW-0472">Membrane</keyword>
<keyword evidence="9" id="KW-1185">Reference proteome</keyword>
<evidence type="ECO:0000256" key="2">
    <source>
        <dbReference type="ARBA" id="ARBA00009773"/>
    </source>
</evidence>
<dbReference type="PANTHER" id="PTHR21716:SF4">
    <property type="entry name" value="TRANSMEMBRANE PROTEIN 245"/>
    <property type="match status" value="1"/>
</dbReference>
<accession>A0A3N6NFP4</accession>
<feature type="transmembrane region" description="Helical" evidence="7">
    <location>
        <begin position="30"/>
        <end position="47"/>
    </location>
</feature>
<dbReference type="InterPro" id="IPR002549">
    <property type="entry name" value="AI-2E-like"/>
</dbReference>
<dbReference type="GO" id="GO:0016020">
    <property type="term" value="C:membrane"/>
    <property type="evidence" value="ECO:0007669"/>
    <property type="project" value="UniProtKB-SubCell"/>
</dbReference>
<dbReference type="Pfam" id="PF01594">
    <property type="entry name" value="AI-2E_transport"/>
    <property type="match status" value="1"/>
</dbReference>
<keyword evidence="3 7" id="KW-0812">Transmembrane</keyword>
<evidence type="ECO:0000313" key="8">
    <source>
        <dbReference type="EMBL" id="RQG97802.1"/>
    </source>
</evidence>
<gene>
    <name evidence="8" type="ORF">EA473_00925</name>
</gene>
<feature type="transmembrane region" description="Helical" evidence="7">
    <location>
        <begin position="295"/>
        <end position="328"/>
    </location>
</feature>
<protein>
    <submittedName>
        <fullName evidence="8">AI-2E family transporter</fullName>
    </submittedName>
</protein>
<feature type="transmembrane region" description="Helical" evidence="7">
    <location>
        <begin position="227"/>
        <end position="252"/>
    </location>
</feature>